<dbReference type="VEuPathDB" id="MicrosporidiaDB:H312_02761"/>
<name>A0A059EXS5_9MICR</name>
<proteinExistence type="predicted"/>
<reference evidence="2" key="1">
    <citation type="submission" date="2013-02" db="EMBL/GenBank/DDBJ databases">
        <authorList>
            <consortium name="The Broad Institute Genome Sequencing Platform"/>
            <person name="Cuomo C."/>
            <person name="Becnel J."/>
            <person name="Sanscrainte N."/>
            <person name="Walker B."/>
            <person name="Young S.K."/>
            <person name="Zeng Q."/>
            <person name="Gargeya S."/>
            <person name="Fitzgerald M."/>
            <person name="Haas B."/>
            <person name="Abouelleil A."/>
            <person name="Alvarado L."/>
            <person name="Arachchi H.M."/>
            <person name="Berlin A.M."/>
            <person name="Chapman S.B."/>
            <person name="Dewar J."/>
            <person name="Goldberg J."/>
            <person name="Griggs A."/>
            <person name="Gujja S."/>
            <person name="Hansen M."/>
            <person name="Howarth C."/>
            <person name="Imamovic A."/>
            <person name="Larimer J."/>
            <person name="McCowan C."/>
            <person name="Murphy C."/>
            <person name="Neiman D."/>
            <person name="Pearson M."/>
            <person name="Priest M."/>
            <person name="Roberts A."/>
            <person name="Saif S."/>
            <person name="Shea T."/>
            <person name="Sisk P."/>
            <person name="Sykes S."/>
            <person name="Wortman J."/>
            <person name="Nusbaum C."/>
            <person name="Birren B."/>
        </authorList>
    </citation>
    <scope>NUCLEOTIDE SEQUENCE [LARGE SCALE GENOMIC DNA]</scope>
    <source>
        <strain evidence="2">PRA339</strain>
    </source>
</reference>
<organism evidence="1 2">
    <name type="scientific">Anncaliia algerae PRA339</name>
    <dbReference type="NCBI Taxonomy" id="1288291"/>
    <lineage>
        <taxon>Eukaryota</taxon>
        <taxon>Fungi</taxon>
        <taxon>Fungi incertae sedis</taxon>
        <taxon>Microsporidia</taxon>
        <taxon>Tubulinosematoidea</taxon>
        <taxon>Tubulinosematidae</taxon>
        <taxon>Anncaliia</taxon>
    </lineage>
</organism>
<keyword evidence="2" id="KW-1185">Reference proteome</keyword>
<dbReference type="HOGENOM" id="CLU_044348_9_4_1"/>
<dbReference type="OrthoDB" id="10364715at2759"/>
<accession>A0A059EXS5</accession>
<dbReference type="AlphaFoldDB" id="A0A059EXS5"/>
<evidence type="ECO:0000313" key="1">
    <source>
        <dbReference type="EMBL" id="KCZ79848.1"/>
    </source>
</evidence>
<protein>
    <submittedName>
        <fullName evidence="1">Uncharacterized protein</fullName>
    </submittedName>
</protein>
<dbReference type="Proteomes" id="UP000030655">
    <property type="component" value="Unassembled WGS sequence"/>
</dbReference>
<gene>
    <name evidence="1" type="ORF">H312_02761</name>
</gene>
<dbReference type="EMBL" id="KK365225">
    <property type="protein sequence ID" value="KCZ79848.1"/>
    <property type="molecule type" value="Genomic_DNA"/>
</dbReference>
<reference evidence="1 2" key="2">
    <citation type="submission" date="2014-03" db="EMBL/GenBank/DDBJ databases">
        <title>The Genome Sequence of Anncaliia algerae insect isolate PRA339.</title>
        <authorList>
            <consortium name="The Broad Institute Genome Sequencing Platform"/>
            <consortium name="The Broad Institute Genome Sequencing Center for Infectious Disease"/>
            <person name="Cuomo C."/>
            <person name="Becnel J."/>
            <person name="Sanscrainte N."/>
            <person name="Walker B."/>
            <person name="Young S.K."/>
            <person name="Zeng Q."/>
            <person name="Gargeya S."/>
            <person name="Fitzgerald M."/>
            <person name="Haas B."/>
            <person name="Abouelleil A."/>
            <person name="Alvarado L."/>
            <person name="Arachchi H.M."/>
            <person name="Berlin A.M."/>
            <person name="Chapman S.B."/>
            <person name="Dewar J."/>
            <person name="Goldberg J."/>
            <person name="Griggs A."/>
            <person name="Gujja S."/>
            <person name="Hansen M."/>
            <person name="Howarth C."/>
            <person name="Imamovic A."/>
            <person name="Larimer J."/>
            <person name="McCowan C."/>
            <person name="Murphy C."/>
            <person name="Neiman D."/>
            <person name="Pearson M."/>
            <person name="Priest M."/>
            <person name="Roberts A."/>
            <person name="Saif S."/>
            <person name="Shea T."/>
            <person name="Sisk P."/>
            <person name="Sykes S."/>
            <person name="Wortman J."/>
            <person name="Nusbaum C."/>
            <person name="Birren B."/>
        </authorList>
    </citation>
    <scope>NUCLEOTIDE SEQUENCE [LARGE SCALE GENOMIC DNA]</scope>
    <source>
        <strain evidence="1 2">PRA339</strain>
    </source>
</reference>
<sequence>MHSIKKSIDIGSNTIEKNILKIISRIPETDSSSQKLGGRGFFIRIDEAMLNYKCKSHRGSSSVNRTDVLCKLK</sequence>
<evidence type="ECO:0000313" key="2">
    <source>
        <dbReference type="Proteomes" id="UP000030655"/>
    </source>
</evidence>